<evidence type="ECO:0000313" key="1">
    <source>
        <dbReference type="EMBL" id="KAA6386546.1"/>
    </source>
</evidence>
<accession>A0A5J4VWJ4</accession>
<protein>
    <submittedName>
        <fullName evidence="1">Uncharacterized protein</fullName>
    </submittedName>
</protein>
<gene>
    <name evidence="1" type="ORF">EZS28_017928</name>
</gene>
<evidence type="ECO:0000313" key="2">
    <source>
        <dbReference type="Proteomes" id="UP000324800"/>
    </source>
</evidence>
<name>A0A5J4VWJ4_9EUKA</name>
<organism evidence="1 2">
    <name type="scientific">Streblomastix strix</name>
    <dbReference type="NCBI Taxonomy" id="222440"/>
    <lineage>
        <taxon>Eukaryota</taxon>
        <taxon>Metamonada</taxon>
        <taxon>Preaxostyla</taxon>
        <taxon>Oxymonadida</taxon>
        <taxon>Streblomastigidae</taxon>
        <taxon>Streblomastix</taxon>
    </lineage>
</organism>
<proteinExistence type="predicted"/>
<dbReference type="Proteomes" id="UP000324800">
    <property type="component" value="Unassembled WGS sequence"/>
</dbReference>
<dbReference type="AlphaFoldDB" id="A0A5J4VWJ4"/>
<comment type="caution">
    <text evidence="1">The sequence shown here is derived from an EMBL/GenBank/DDBJ whole genome shotgun (WGS) entry which is preliminary data.</text>
</comment>
<reference evidence="1 2" key="1">
    <citation type="submission" date="2019-03" db="EMBL/GenBank/DDBJ databases">
        <title>Single cell metagenomics reveals metabolic interactions within the superorganism composed of flagellate Streblomastix strix and complex community of Bacteroidetes bacteria on its surface.</title>
        <authorList>
            <person name="Treitli S.C."/>
            <person name="Kolisko M."/>
            <person name="Husnik F."/>
            <person name="Keeling P."/>
            <person name="Hampl V."/>
        </authorList>
    </citation>
    <scope>NUCLEOTIDE SEQUENCE [LARGE SCALE GENOMIC DNA]</scope>
    <source>
        <strain evidence="1">ST1C</strain>
    </source>
</reference>
<dbReference type="EMBL" id="SNRW01004755">
    <property type="protein sequence ID" value="KAA6386546.1"/>
    <property type="molecule type" value="Genomic_DNA"/>
</dbReference>
<sequence length="80" mass="9204">MKSLKEKENENDGIRVDERKGGGITIELELYQSIGERATNGEGYYQLDNYYYQERCLLEGDQGEEGMNTNYLVIVGRCDQ</sequence>